<evidence type="ECO:0000313" key="2">
    <source>
        <dbReference type="Proteomes" id="UP000240978"/>
    </source>
</evidence>
<dbReference type="OrthoDB" id="677615at2"/>
<evidence type="ECO:0000313" key="1">
    <source>
        <dbReference type="EMBL" id="PSL33438.1"/>
    </source>
</evidence>
<protein>
    <submittedName>
        <fullName evidence="1">Uncharacterized protein</fullName>
    </submittedName>
</protein>
<accession>A0A2P8GHK1</accession>
<dbReference type="Proteomes" id="UP000240978">
    <property type="component" value="Unassembled WGS sequence"/>
</dbReference>
<dbReference type="AlphaFoldDB" id="A0A2P8GHK1"/>
<keyword evidence="2" id="KW-1185">Reference proteome</keyword>
<name>A0A2P8GHK1_9BACT</name>
<comment type="caution">
    <text evidence="1">The sequence shown here is derived from an EMBL/GenBank/DDBJ whole genome shotgun (WGS) entry which is preliminary data.</text>
</comment>
<reference evidence="1 2" key="1">
    <citation type="submission" date="2018-03" db="EMBL/GenBank/DDBJ databases">
        <title>Genomic Encyclopedia of Archaeal and Bacterial Type Strains, Phase II (KMG-II): from individual species to whole genera.</title>
        <authorList>
            <person name="Goeker M."/>
        </authorList>
    </citation>
    <scope>NUCLEOTIDE SEQUENCE [LARGE SCALE GENOMIC DNA]</scope>
    <source>
        <strain evidence="1 2">DSM 18107</strain>
    </source>
</reference>
<organism evidence="1 2">
    <name type="scientific">Chitinophaga ginsengisoli</name>
    <dbReference type="NCBI Taxonomy" id="363837"/>
    <lineage>
        <taxon>Bacteria</taxon>
        <taxon>Pseudomonadati</taxon>
        <taxon>Bacteroidota</taxon>
        <taxon>Chitinophagia</taxon>
        <taxon>Chitinophagales</taxon>
        <taxon>Chitinophagaceae</taxon>
        <taxon>Chitinophaga</taxon>
    </lineage>
</organism>
<gene>
    <name evidence="1" type="ORF">CLV42_103421</name>
</gene>
<sequence>MRNEHLVIILNVRKGLSNIAELIRGIIDDIEKNFNSYTSEMAKDIVTGIFPIFKGAEKSTTLIIDADLKNEASTQLEMFNNEINDLREITNDLSRYKVGSVEDYNTLFND</sequence>
<proteinExistence type="predicted"/>
<dbReference type="EMBL" id="PYGK01000003">
    <property type="protein sequence ID" value="PSL33438.1"/>
    <property type="molecule type" value="Genomic_DNA"/>
</dbReference>
<dbReference type="RefSeq" id="WP_106601742.1">
    <property type="nucleotide sequence ID" value="NZ_PYGK01000003.1"/>
</dbReference>